<evidence type="ECO:0000256" key="2">
    <source>
        <dbReference type="ARBA" id="ARBA00006143"/>
    </source>
</evidence>
<evidence type="ECO:0000259" key="7">
    <source>
        <dbReference type="Pfam" id="PF02683"/>
    </source>
</evidence>
<protein>
    <submittedName>
        <fullName evidence="8">Cytochrome c-type biogenesis protein CcdA</fullName>
    </submittedName>
</protein>
<proteinExistence type="inferred from homology"/>
<feature type="transmembrane region" description="Helical" evidence="6">
    <location>
        <begin position="6"/>
        <end position="30"/>
    </location>
</feature>
<dbReference type="eggNOG" id="COG0785">
    <property type="taxonomic scope" value="Bacteria"/>
</dbReference>
<evidence type="ECO:0000256" key="4">
    <source>
        <dbReference type="ARBA" id="ARBA00022989"/>
    </source>
</evidence>
<gene>
    <name evidence="8" type="primary">dipZ</name>
    <name evidence="8" type="ORF">GKIL_3620</name>
</gene>
<dbReference type="EMBL" id="CP003587">
    <property type="protein sequence ID" value="AGY59866.1"/>
    <property type="molecule type" value="Genomic_DNA"/>
</dbReference>
<evidence type="ECO:0000256" key="1">
    <source>
        <dbReference type="ARBA" id="ARBA00004141"/>
    </source>
</evidence>
<comment type="subcellular location">
    <subcellularLocation>
        <location evidence="1">Membrane</location>
        <topology evidence="1">Multi-pass membrane protein</topology>
    </subcellularLocation>
</comment>
<dbReference type="PANTHER" id="PTHR31272:SF9">
    <property type="entry name" value="BLL1027 PROTEIN"/>
    <property type="match status" value="1"/>
</dbReference>
<dbReference type="InterPro" id="IPR003834">
    <property type="entry name" value="Cyt_c_assmbl_TM_dom"/>
</dbReference>
<dbReference type="RefSeq" id="WP_023175177.1">
    <property type="nucleotide sequence ID" value="NC_022600.1"/>
</dbReference>
<sequence>MSPSLLGLAFVAGIATVLSPCILPILPILVGRSLRSHRLGPLALVTGLALVFALTGSLLSLTGPLLGPLSSGLRLFALLALLLLGLASAFPAFGHRLFGWASSLRLPGWFERLTENDSLSAEFLVGSQLGLVWVPCAGPILGSILALSITGQAASAFLALLVYALGAAVPMLAFAYGSKGLVERLQLLKGHTEKLQRIGGTCIALAAIAILLGWDNQLQLWLAPLFPGSPL</sequence>
<feature type="transmembrane region" description="Helical" evidence="6">
    <location>
        <begin position="129"/>
        <end position="150"/>
    </location>
</feature>
<evidence type="ECO:0000256" key="5">
    <source>
        <dbReference type="ARBA" id="ARBA00023136"/>
    </source>
</evidence>
<keyword evidence="3 6" id="KW-0812">Transmembrane</keyword>
<evidence type="ECO:0000256" key="6">
    <source>
        <dbReference type="SAM" id="Phobius"/>
    </source>
</evidence>
<dbReference type="HOGENOM" id="CLU_053225_4_1_3"/>
<keyword evidence="4 6" id="KW-1133">Transmembrane helix</keyword>
<dbReference type="KEGG" id="glj:GKIL_3620"/>
<dbReference type="GO" id="GO:0016020">
    <property type="term" value="C:membrane"/>
    <property type="evidence" value="ECO:0007669"/>
    <property type="project" value="UniProtKB-SubCell"/>
</dbReference>
<keyword evidence="5 6" id="KW-0472">Membrane</keyword>
<dbReference type="Proteomes" id="UP000017396">
    <property type="component" value="Chromosome"/>
</dbReference>
<feature type="transmembrane region" description="Helical" evidence="6">
    <location>
        <begin position="198"/>
        <end position="214"/>
    </location>
</feature>
<dbReference type="Pfam" id="PF02683">
    <property type="entry name" value="DsbD_TM"/>
    <property type="match status" value="1"/>
</dbReference>
<dbReference type="GO" id="GO:0017004">
    <property type="term" value="P:cytochrome complex assembly"/>
    <property type="evidence" value="ECO:0007669"/>
    <property type="project" value="InterPro"/>
</dbReference>
<feature type="transmembrane region" description="Helical" evidence="6">
    <location>
        <begin position="42"/>
        <end position="61"/>
    </location>
</feature>
<dbReference type="OrthoDB" id="9803065at2"/>
<name>U5QLT4_GLOK1</name>
<comment type="similarity">
    <text evidence="2">Belongs to the DsbD family.</text>
</comment>
<dbReference type="STRING" id="1183438.GKIL_3620"/>
<reference evidence="8 9" key="1">
    <citation type="journal article" date="2013" name="PLoS ONE">
        <title>Cultivation and Complete Genome Sequencing of Gloeobacter kilaueensis sp. nov., from a Lava Cave in Kilauea Caldera, Hawai'i.</title>
        <authorList>
            <person name="Saw J.H."/>
            <person name="Schatz M."/>
            <person name="Brown M.V."/>
            <person name="Kunkel D.D."/>
            <person name="Foster J.S."/>
            <person name="Shick H."/>
            <person name="Christensen S."/>
            <person name="Hou S."/>
            <person name="Wan X."/>
            <person name="Donachie S.P."/>
        </authorList>
    </citation>
    <scope>NUCLEOTIDE SEQUENCE [LARGE SCALE GENOMIC DNA]</scope>
    <source>
        <strain evidence="9">JS</strain>
    </source>
</reference>
<feature type="transmembrane region" description="Helical" evidence="6">
    <location>
        <begin position="156"/>
        <end position="177"/>
    </location>
</feature>
<evidence type="ECO:0000313" key="8">
    <source>
        <dbReference type="EMBL" id="AGY59866.1"/>
    </source>
</evidence>
<dbReference type="PANTHER" id="PTHR31272">
    <property type="entry name" value="CYTOCHROME C-TYPE BIOGENESIS PROTEIN HI_1454-RELATED"/>
    <property type="match status" value="1"/>
</dbReference>
<accession>U5QLT4</accession>
<dbReference type="AlphaFoldDB" id="U5QLT4"/>
<evidence type="ECO:0000313" key="9">
    <source>
        <dbReference type="Proteomes" id="UP000017396"/>
    </source>
</evidence>
<organism evidence="8 9">
    <name type="scientific">Gloeobacter kilaueensis (strain ATCC BAA-2537 / CCAP 1431/1 / ULC 316 / JS1)</name>
    <dbReference type="NCBI Taxonomy" id="1183438"/>
    <lineage>
        <taxon>Bacteria</taxon>
        <taxon>Bacillati</taxon>
        <taxon>Cyanobacteriota</taxon>
        <taxon>Cyanophyceae</taxon>
        <taxon>Gloeobacterales</taxon>
        <taxon>Gloeobacteraceae</taxon>
        <taxon>Gloeobacter</taxon>
    </lineage>
</organism>
<dbReference type="InterPro" id="IPR051790">
    <property type="entry name" value="Cytochrome_c-biogenesis_DsbD"/>
</dbReference>
<feature type="transmembrane region" description="Helical" evidence="6">
    <location>
        <begin position="73"/>
        <end position="93"/>
    </location>
</feature>
<feature type="domain" description="Cytochrome C biogenesis protein transmembrane" evidence="7">
    <location>
        <begin position="6"/>
        <end position="184"/>
    </location>
</feature>
<evidence type="ECO:0000256" key="3">
    <source>
        <dbReference type="ARBA" id="ARBA00022692"/>
    </source>
</evidence>
<keyword evidence="9" id="KW-1185">Reference proteome</keyword>